<reference evidence="2" key="1">
    <citation type="submission" date="2022-06" db="EMBL/GenBank/DDBJ databases">
        <title>Devosia sp. XJ19-45 genome assembly.</title>
        <authorList>
            <person name="Li B."/>
            <person name="Cai M."/>
            <person name="Nie G."/>
            <person name="Li W."/>
        </authorList>
    </citation>
    <scope>NUCLEOTIDE SEQUENCE</scope>
    <source>
        <strain evidence="2">XJ19-45</strain>
    </source>
</reference>
<keyword evidence="3" id="KW-1185">Reference proteome</keyword>
<proteinExistence type="predicted"/>
<sequence>MARILLVLGLATFADGLGDTGLLRQILPFVGALGACLLIGILFITSVRSARRALLYSALWLPFIVTGLSRLYLDIAPGHAAPRQR</sequence>
<dbReference type="EMBL" id="JAMWDU010000010">
    <property type="protein sequence ID" value="MCP8889054.1"/>
    <property type="molecule type" value="Genomic_DNA"/>
</dbReference>
<keyword evidence="1" id="KW-1133">Transmembrane helix</keyword>
<evidence type="ECO:0000256" key="1">
    <source>
        <dbReference type="SAM" id="Phobius"/>
    </source>
</evidence>
<name>A0A9Q4ARE7_9HYPH</name>
<organism evidence="2 3">
    <name type="scientific">Devosia ureilytica</name>
    <dbReference type="NCBI Taxonomy" id="2952754"/>
    <lineage>
        <taxon>Bacteria</taxon>
        <taxon>Pseudomonadati</taxon>
        <taxon>Pseudomonadota</taxon>
        <taxon>Alphaproteobacteria</taxon>
        <taxon>Hyphomicrobiales</taxon>
        <taxon>Devosiaceae</taxon>
        <taxon>Devosia</taxon>
    </lineage>
</organism>
<keyword evidence="1" id="KW-0472">Membrane</keyword>
<feature type="transmembrane region" description="Helical" evidence="1">
    <location>
        <begin position="54"/>
        <end position="73"/>
    </location>
</feature>
<comment type="caution">
    <text evidence="2">The sequence shown here is derived from an EMBL/GenBank/DDBJ whole genome shotgun (WGS) entry which is preliminary data.</text>
</comment>
<gene>
    <name evidence="2" type="ORF">NF348_18240</name>
</gene>
<evidence type="ECO:0000313" key="3">
    <source>
        <dbReference type="Proteomes" id="UP001060275"/>
    </source>
</evidence>
<evidence type="ECO:0000313" key="2">
    <source>
        <dbReference type="EMBL" id="MCP8889054.1"/>
    </source>
</evidence>
<protein>
    <submittedName>
        <fullName evidence="2">Uncharacterized protein</fullName>
    </submittedName>
</protein>
<accession>A0A9Q4ARE7</accession>
<feature type="transmembrane region" description="Helical" evidence="1">
    <location>
        <begin position="26"/>
        <end position="47"/>
    </location>
</feature>
<keyword evidence="1" id="KW-0812">Transmembrane</keyword>
<dbReference type="Proteomes" id="UP001060275">
    <property type="component" value="Unassembled WGS sequence"/>
</dbReference>
<dbReference type="AlphaFoldDB" id="A0A9Q4ARE7"/>
<dbReference type="RefSeq" id="WP_254676199.1">
    <property type="nucleotide sequence ID" value="NZ_JAMWDU010000010.1"/>
</dbReference>